<sequence>MKRFINIVVLLVFLLGTIPYSVILKDCKIFDMEDLQMTCYCEAGLDGGVYFNSIENLCCETKTFEKGKVNEFSISKDEVVKVISTSFIPSDFLPKFERPINFSLFYSFKPLLGLKIPLMNCSLLI</sequence>
<gene>
    <name evidence="1" type="ORF">JGI1_02014</name>
</gene>
<keyword evidence="2" id="KW-1185">Reference proteome</keyword>
<accession>A0A0S4NDD8</accession>
<evidence type="ECO:0000313" key="1">
    <source>
        <dbReference type="EMBL" id="CUU08191.1"/>
    </source>
</evidence>
<proteinExistence type="predicted"/>
<dbReference type="AlphaFoldDB" id="A0A0S4NDD8"/>
<dbReference type="STRING" id="1643428.GCA_001442855_01973"/>
<organism evidence="1 2">
    <name type="scientific">Candidatus Thermokryptus mobilis</name>
    <dbReference type="NCBI Taxonomy" id="1643428"/>
    <lineage>
        <taxon>Bacteria</taxon>
        <taxon>Pseudomonadati</taxon>
        <taxon>Candidatus Kryptoniota</taxon>
        <taxon>Candidatus Thermokryptus</taxon>
    </lineage>
</organism>
<reference evidence="2" key="1">
    <citation type="submission" date="2015-11" db="EMBL/GenBank/DDBJ databases">
        <authorList>
            <person name="Varghese N."/>
        </authorList>
    </citation>
    <scope>NUCLEOTIDE SEQUENCE [LARGE SCALE GENOMIC DNA]</scope>
</reference>
<dbReference type="EMBL" id="FAOO01000019">
    <property type="protein sequence ID" value="CUU08191.1"/>
    <property type="molecule type" value="Genomic_DNA"/>
</dbReference>
<protein>
    <submittedName>
        <fullName evidence="1">Uncharacterized protein</fullName>
    </submittedName>
</protein>
<dbReference type="RefSeq" id="WP_140945731.1">
    <property type="nucleotide sequence ID" value="NZ_FAOO01000019.1"/>
</dbReference>
<name>A0A0S4NDD8_9BACT</name>
<dbReference type="Proteomes" id="UP000320623">
    <property type="component" value="Unassembled WGS sequence"/>
</dbReference>
<evidence type="ECO:0000313" key="2">
    <source>
        <dbReference type="Proteomes" id="UP000320623"/>
    </source>
</evidence>